<dbReference type="Pfam" id="PF13981">
    <property type="entry name" value="SopA"/>
    <property type="match status" value="1"/>
</dbReference>
<evidence type="ECO:0000256" key="11">
    <source>
        <dbReference type="ARBA" id="ARBA00022786"/>
    </source>
</evidence>
<gene>
    <name evidence="21" type="ORF">EZJ58_2369</name>
</gene>
<comment type="subcellular location">
    <subcellularLocation>
        <location evidence="2">Host cell</location>
    </subcellularLocation>
    <subcellularLocation>
        <location evidence="3">Membrane</location>
    </subcellularLocation>
    <subcellularLocation>
        <location evidence="4">Secreted</location>
    </subcellularLocation>
</comment>
<evidence type="ECO:0000256" key="9">
    <source>
        <dbReference type="ARBA" id="ARBA00022679"/>
    </source>
</evidence>
<dbReference type="GO" id="GO:0005576">
    <property type="term" value="C:extracellular region"/>
    <property type="evidence" value="ECO:0007669"/>
    <property type="project" value="UniProtKB-SubCell"/>
</dbReference>
<evidence type="ECO:0000256" key="3">
    <source>
        <dbReference type="ARBA" id="ARBA00004370"/>
    </source>
</evidence>
<comment type="similarity">
    <text evidence="5">Belongs to the SopA E3 ligase family.</text>
</comment>
<proteinExistence type="inferred from homology"/>
<dbReference type="Gene3D" id="3.30.2450.10">
    <property type="entry name" value="Secreted effector protein pipB2"/>
    <property type="match status" value="1"/>
</dbReference>
<evidence type="ECO:0000313" key="21">
    <source>
        <dbReference type="EMBL" id="TCL04256.1"/>
    </source>
</evidence>
<reference evidence="21 22" key="1">
    <citation type="submission" date="2019-02" db="EMBL/GenBank/DDBJ databases">
        <title>Investigation of anaerobic lignin degradation for improved lignocellulosic biofuels.</title>
        <authorList>
            <person name="Deangelis K."/>
        </authorList>
    </citation>
    <scope>NUCLEOTIDE SEQUENCE [LARGE SCALE GENOMIC DNA]</scope>
    <source>
        <strain evidence="21 22">159R</strain>
    </source>
</reference>
<evidence type="ECO:0000256" key="14">
    <source>
        <dbReference type="ARBA" id="ARBA00023136"/>
    </source>
</evidence>
<dbReference type="Gene3D" id="1.10.4140.10">
    <property type="entry name" value="effector protein (NleL)"/>
    <property type="match status" value="1"/>
</dbReference>
<dbReference type="GO" id="GO:0043657">
    <property type="term" value="C:host cell"/>
    <property type="evidence" value="ECO:0007669"/>
    <property type="project" value="UniProtKB-SubCell"/>
</dbReference>
<dbReference type="PANTHER" id="PTHR14136:SF17">
    <property type="entry name" value="BTB_POZ DOMAIN-CONTAINING PROTEIN KCTD9"/>
    <property type="match status" value="1"/>
</dbReference>
<dbReference type="PANTHER" id="PTHR14136">
    <property type="entry name" value="BTB_POZ DOMAIN-CONTAINING PROTEIN KCTD9"/>
    <property type="match status" value="1"/>
</dbReference>
<feature type="domain" description="E3 ubiquitin ligase SopA-like central" evidence="19">
    <location>
        <begin position="283"/>
        <end position="406"/>
    </location>
</feature>
<dbReference type="Gene3D" id="2.160.20.80">
    <property type="entry name" value="E3 ubiquitin-protein ligase SopA"/>
    <property type="match status" value="1"/>
</dbReference>
<dbReference type="InterPro" id="IPR048984">
    <property type="entry name" value="PipB2_N"/>
</dbReference>
<keyword evidence="10" id="KW-0677">Repeat</keyword>
<evidence type="ECO:0000256" key="6">
    <source>
        <dbReference type="ARBA" id="ARBA00012485"/>
    </source>
</evidence>
<sequence>MPLININTARMNVMAQAVAGIGTETARSDANSLRGILEHIVNFFTAGYLCKQRAAQYDAFTQALATALDNALPSKDSYILPQTLIIDYAGYTVTFMLPGENHDEAGPVAIRVSQDGKSVDSQVDKIAFCRICTVLLIRQRHDLAFSAITLTDQGNIDLRGANLRRADLSELDLRRADLSGADLREADLSKSDLGEASLKNAILLETDLTDVQLAGAYLCNADLNGAKLNGANLSNLSRQGPLLYFPLWDADNIKIFLDHRASGRNGSLLTMMDSIDERYADVKVQMARELMHSLQGVDVSSVALLLRDVLSKAPYSGDAGITAWLDGVCDRYLGQYDTKALPLLSDDALEQVAGLFSHQPERMFTHNSAFIQWVAQGMKTGNDAIKASIIRLYDSYLNHERVRPYAAVDEFGDYGAQRPDWRDEHAANYILFPSRPDGPVMLLSAHTLQGMLHPDPLKPVWDGFYLYNRRGENLLPSDHPPETLFDQDFKLFLAPYRFAEQLASFAKLLEILGLGERQELFISATRSKTSKVKLVSPESQEELRKVFSPKLTYSTDSGDYSLTSGHYDEIIMAYGLSSAGNNVQAKTLLSLAAVFTKYSSSAIFGTEHESPDTLRRYACALMEKANALDKKVFMNGRGNAFTNWKNRLLGLEGAQSCSAMVSFLMVGHIRENFPDVLGGILPPAWC</sequence>
<evidence type="ECO:0000256" key="10">
    <source>
        <dbReference type="ARBA" id="ARBA00022737"/>
    </source>
</evidence>
<evidence type="ECO:0000256" key="1">
    <source>
        <dbReference type="ARBA" id="ARBA00000885"/>
    </source>
</evidence>
<dbReference type="Pfam" id="PF00805">
    <property type="entry name" value="Pentapeptide"/>
    <property type="match status" value="1"/>
</dbReference>
<dbReference type="Proteomes" id="UP000294555">
    <property type="component" value="Unassembled WGS sequence"/>
</dbReference>
<dbReference type="Gene3D" id="3.40.1850.10">
    <property type="entry name" value="HECT-like ubiquitin ligase"/>
    <property type="match status" value="1"/>
</dbReference>
<name>A0A4R1NHN9_9GAMM</name>
<evidence type="ECO:0000259" key="19">
    <source>
        <dbReference type="Pfam" id="PF13981"/>
    </source>
</evidence>
<feature type="domain" description="E3 ubiquitin-protein ligase SopA-like catalytic" evidence="18">
    <location>
        <begin position="515"/>
        <end position="685"/>
    </location>
</feature>
<keyword evidence="12" id="KW-0832">Ubl conjugation</keyword>
<dbReference type="EMBL" id="SJOI01000001">
    <property type="protein sequence ID" value="TCL04256.1"/>
    <property type="molecule type" value="Genomic_DNA"/>
</dbReference>
<keyword evidence="8" id="KW-0964">Secreted</keyword>
<dbReference type="InterPro" id="IPR025725">
    <property type="entry name" value="SopA-like_cat"/>
</dbReference>
<dbReference type="RefSeq" id="WP_132923047.1">
    <property type="nucleotide sequence ID" value="NZ_SJOI01000001.1"/>
</dbReference>
<evidence type="ECO:0000313" key="22">
    <source>
        <dbReference type="Proteomes" id="UP000294555"/>
    </source>
</evidence>
<dbReference type="InterPro" id="IPR025726">
    <property type="entry name" value="SopA-like_central"/>
</dbReference>
<accession>A0A4R1NHN9</accession>
<dbReference type="Pfam" id="PF13979">
    <property type="entry name" value="SopA_C"/>
    <property type="match status" value="1"/>
</dbReference>
<keyword evidence="22" id="KW-1185">Reference proteome</keyword>
<keyword evidence="13" id="KW-0843">Virulence</keyword>
<dbReference type="GO" id="GO:0016567">
    <property type="term" value="P:protein ubiquitination"/>
    <property type="evidence" value="ECO:0007669"/>
    <property type="project" value="InterPro"/>
</dbReference>
<dbReference type="InterPro" id="IPR038270">
    <property type="entry name" value="SopA-like_catalytic_sf"/>
</dbReference>
<dbReference type="GO" id="GO:0016020">
    <property type="term" value="C:membrane"/>
    <property type="evidence" value="ECO:0007669"/>
    <property type="project" value="UniProtKB-SubCell"/>
</dbReference>
<dbReference type="SUPFAM" id="SSF141571">
    <property type="entry name" value="Pentapeptide repeat-like"/>
    <property type="match status" value="1"/>
</dbReference>
<dbReference type="Pfam" id="PF21684">
    <property type="entry name" value="PipB2_N"/>
    <property type="match status" value="1"/>
</dbReference>
<evidence type="ECO:0000256" key="4">
    <source>
        <dbReference type="ARBA" id="ARBA00004613"/>
    </source>
</evidence>
<dbReference type="InterPro" id="IPR051082">
    <property type="entry name" value="Pentapeptide-BTB/POZ_domain"/>
</dbReference>
<feature type="domain" description="Secreted effector protein PipB2 N-terminal" evidence="20">
    <location>
        <begin position="30"/>
        <end position="138"/>
    </location>
</feature>
<dbReference type="EC" id="2.3.2.26" evidence="6"/>
<evidence type="ECO:0000256" key="15">
    <source>
        <dbReference type="ARBA" id="ARBA00029915"/>
    </source>
</evidence>
<dbReference type="Gene3D" id="1.25.40.300">
    <property type="entry name" value="Putative secreted effector protein"/>
    <property type="match status" value="1"/>
</dbReference>
<dbReference type="OrthoDB" id="156143at2"/>
<keyword evidence="14" id="KW-0472">Membrane</keyword>
<evidence type="ECO:0000256" key="7">
    <source>
        <dbReference type="ARBA" id="ARBA00021624"/>
    </source>
</evidence>
<evidence type="ECO:0000256" key="12">
    <source>
        <dbReference type="ARBA" id="ARBA00022843"/>
    </source>
</evidence>
<evidence type="ECO:0000259" key="20">
    <source>
        <dbReference type="Pfam" id="PF21684"/>
    </source>
</evidence>
<comment type="caution">
    <text evidence="21">The sequence shown here is derived from an EMBL/GenBank/DDBJ whole genome shotgun (WGS) entry which is preliminary data.</text>
</comment>
<comment type="catalytic activity">
    <reaction evidence="1">
        <text>S-ubiquitinyl-[E2 ubiquitin-conjugating enzyme]-L-cysteine + [acceptor protein]-L-lysine = [E2 ubiquitin-conjugating enzyme]-L-cysteine + N(6)-ubiquitinyl-[acceptor protein]-L-lysine.</text>
        <dbReference type="EC" id="2.3.2.26"/>
    </reaction>
</comment>
<protein>
    <recommendedName>
        <fullName evidence="7">E3 ubiquitin-protein ligase SopA</fullName>
        <ecNumber evidence="6">2.3.2.26</ecNumber>
    </recommendedName>
    <alternativeName>
        <fullName evidence="17">HECT-type E3 ubiquitin transferase SopA</fullName>
    </alternativeName>
    <alternativeName>
        <fullName evidence="15">Salmonella outer protein A</fullName>
    </alternativeName>
    <alternativeName>
        <fullName evidence="16">Secreted effector protein SopA</fullName>
    </alternativeName>
</protein>
<organism evidence="21 22">
    <name type="scientific">Sodalis ligni</name>
    <dbReference type="NCBI Taxonomy" id="2697027"/>
    <lineage>
        <taxon>Bacteria</taxon>
        <taxon>Pseudomonadati</taxon>
        <taxon>Pseudomonadota</taxon>
        <taxon>Gammaproteobacteria</taxon>
        <taxon>Enterobacterales</taxon>
        <taxon>Bruguierivoracaceae</taxon>
        <taxon>Sodalis</taxon>
    </lineage>
</organism>
<keyword evidence="11" id="KW-0833">Ubl conjugation pathway</keyword>
<keyword evidence="9" id="KW-0808">Transferase</keyword>
<dbReference type="GO" id="GO:0061630">
    <property type="term" value="F:ubiquitin protein ligase activity"/>
    <property type="evidence" value="ECO:0007669"/>
    <property type="project" value="UniProtKB-EC"/>
</dbReference>
<evidence type="ECO:0000256" key="2">
    <source>
        <dbReference type="ARBA" id="ARBA00004340"/>
    </source>
</evidence>
<evidence type="ECO:0000256" key="16">
    <source>
        <dbReference type="ARBA" id="ARBA00030158"/>
    </source>
</evidence>
<dbReference type="InterPro" id="IPR001646">
    <property type="entry name" value="5peptide_repeat"/>
</dbReference>
<evidence type="ECO:0000256" key="5">
    <source>
        <dbReference type="ARBA" id="ARBA00006549"/>
    </source>
</evidence>
<dbReference type="AlphaFoldDB" id="A0A4R1NHN9"/>
<evidence type="ECO:0000256" key="8">
    <source>
        <dbReference type="ARBA" id="ARBA00022525"/>
    </source>
</evidence>
<evidence type="ECO:0000259" key="18">
    <source>
        <dbReference type="Pfam" id="PF13979"/>
    </source>
</evidence>
<evidence type="ECO:0000256" key="17">
    <source>
        <dbReference type="ARBA" id="ARBA00032669"/>
    </source>
</evidence>
<evidence type="ECO:0000256" key="13">
    <source>
        <dbReference type="ARBA" id="ARBA00023026"/>
    </source>
</evidence>